<proteinExistence type="predicted"/>
<dbReference type="Gene3D" id="1.10.10.10">
    <property type="entry name" value="Winged helix-like DNA-binding domain superfamily/Winged helix DNA-binding domain"/>
    <property type="match status" value="1"/>
</dbReference>
<feature type="region of interest" description="Disordered" evidence="1">
    <location>
        <begin position="151"/>
        <end position="249"/>
    </location>
</feature>
<feature type="compositionally biased region" description="Basic residues" evidence="1">
    <location>
        <begin position="151"/>
        <end position="160"/>
    </location>
</feature>
<name>A0A4V3CXP3_9MICO</name>
<gene>
    <name evidence="2" type="ORF">EDF62_2534</name>
</gene>
<feature type="region of interest" description="Disordered" evidence="1">
    <location>
        <begin position="1"/>
        <end position="23"/>
    </location>
</feature>
<dbReference type="OrthoDB" id="3697068at2"/>
<keyword evidence="3" id="KW-1185">Reference proteome</keyword>
<reference evidence="2 3" key="1">
    <citation type="submission" date="2019-03" db="EMBL/GenBank/DDBJ databases">
        <title>Genomic analyses of the natural microbiome of Caenorhabditis elegans.</title>
        <authorList>
            <person name="Samuel B."/>
        </authorList>
    </citation>
    <scope>NUCLEOTIDE SEQUENCE [LARGE SCALE GENOMIC DNA]</scope>
    <source>
        <strain evidence="2 3">JUb18</strain>
    </source>
</reference>
<feature type="compositionally biased region" description="Basic and acidic residues" evidence="1">
    <location>
        <begin position="161"/>
        <end position="176"/>
    </location>
</feature>
<dbReference type="EMBL" id="SNYA01000006">
    <property type="protein sequence ID" value="TDP90878.1"/>
    <property type="molecule type" value="Genomic_DNA"/>
</dbReference>
<dbReference type="RefSeq" id="WP_133617256.1">
    <property type="nucleotide sequence ID" value="NZ_SNYA01000006.1"/>
</dbReference>
<evidence type="ECO:0000313" key="2">
    <source>
        <dbReference type="EMBL" id="TDP90878.1"/>
    </source>
</evidence>
<dbReference type="InterPro" id="IPR036388">
    <property type="entry name" value="WH-like_DNA-bd_sf"/>
</dbReference>
<evidence type="ECO:0008006" key="4">
    <source>
        <dbReference type="Google" id="ProtNLM"/>
    </source>
</evidence>
<dbReference type="InterPro" id="IPR036390">
    <property type="entry name" value="WH_DNA-bd_sf"/>
</dbReference>
<evidence type="ECO:0000313" key="3">
    <source>
        <dbReference type="Proteomes" id="UP000295601"/>
    </source>
</evidence>
<comment type="caution">
    <text evidence="2">The sequence shown here is derived from an EMBL/GenBank/DDBJ whole genome shotgun (WGS) entry which is preliminary data.</text>
</comment>
<dbReference type="Proteomes" id="UP000295601">
    <property type="component" value="Unassembled WGS sequence"/>
</dbReference>
<protein>
    <recommendedName>
        <fullName evidence="4">DNA-binding MarR family transcriptional regulator</fullName>
    </recommendedName>
</protein>
<dbReference type="AlphaFoldDB" id="A0A4V3CXP3"/>
<feature type="compositionally biased region" description="Basic residues" evidence="1">
    <location>
        <begin position="177"/>
        <end position="187"/>
    </location>
</feature>
<accession>A0A4V3CXP3</accession>
<evidence type="ECO:0000256" key="1">
    <source>
        <dbReference type="SAM" id="MobiDB-lite"/>
    </source>
</evidence>
<organism evidence="2 3">
    <name type="scientific">Leucobacter luti</name>
    <dbReference type="NCBI Taxonomy" id="340320"/>
    <lineage>
        <taxon>Bacteria</taxon>
        <taxon>Bacillati</taxon>
        <taxon>Actinomycetota</taxon>
        <taxon>Actinomycetes</taxon>
        <taxon>Micrococcales</taxon>
        <taxon>Microbacteriaceae</taxon>
        <taxon>Leucobacter</taxon>
    </lineage>
</organism>
<dbReference type="SUPFAM" id="SSF46785">
    <property type="entry name" value="Winged helix' DNA-binding domain"/>
    <property type="match status" value="1"/>
</dbReference>
<feature type="compositionally biased region" description="Polar residues" evidence="1">
    <location>
        <begin position="1"/>
        <end position="22"/>
    </location>
</feature>
<sequence length="269" mass="29820">MTPTHDNTNATPSTETQQTSERTLGYWLTMTDALVSREYARRFDAEGATRRDLRILSAISGTTEIPGRLREQLERGGKRVCALADRGWIERDETGWQLTDSGEEARTRLAGIVQETTDRIAGSVSPEELATTTATLAAIAREFGWTEATRLPRRGPVGHRGHGEYRGQRDQRDQLQHRGHVRHCGHFGHKEPRGSGYGRGYDRGFRQGPQGQDQCDYPGQDPRQASRGPRGHQGHQGFSGHRRGAARMAAFERGFAAGFTAAQSSAEPR</sequence>